<reference evidence="1" key="1">
    <citation type="submission" date="2024-09" db="EMBL/GenBank/DDBJ databases">
        <title>Black Yeasts Isolated from many extreme environments.</title>
        <authorList>
            <person name="Coleine C."/>
            <person name="Stajich J.E."/>
            <person name="Selbmann L."/>
        </authorList>
    </citation>
    <scope>NUCLEOTIDE SEQUENCE</scope>
    <source>
        <strain evidence="1">CCFEE 5737</strain>
    </source>
</reference>
<dbReference type="EMBL" id="JAWDJW010000357">
    <property type="protein sequence ID" value="KAK3080903.1"/>
    <property type="molecule type" value="Genomic_DNA"/>
</dbReference>
<protein>
    <submittedName>
        <fullName evidence="1">Uncharacterized protein</fullName>
    </submittedName>
</protein>
<name>A0ACC3DWE6_9PEZI</name>
<comment type="caution">
    <text evidence="1">The sequence shown here is derived from an EMBL/GenBank/DDBJ whole genome shotgun (WGS) entry which is preliminary data.</text>
</comment>
<proteinExistence type="predicted"/>
<feature type="non-terminal residue" evidence="1">
    <location>
        <position position="1"/>
    </location>
</feature>
<evidence type="ECO:0000313" key="1">
    <source>
        <dbReference type="EMBL" id="KAK3080903.1"/>
    </source>
</evidence>
<evidence type="ECO:0000313" key="2">
    <source>
        <dbReference type="Proteomes" id="UP001186974"/>
    </source>
</evidence>
<keyword evidence="2" id="KW-1185">Reference proteome</keyword>
<gene>
    <name evidence="1" type="ORF">LTS18_012095</name>
</gene>
<dbReference type="Proteomes" id="UP001186974">
    <property type="component" value="Unassembled WGS sequence"/>
</dbReference>
<accession>A0ACC3DWE6</accession>
<organism evidence="1 2">
    <name type="scientific">Coniosporium uncinatum</name>
    <dbReference type="NCBI Taxonomy" id="93489"/>
    <lineage>
        <taxon>Eukaryota</taxon>
        <taxon>Fungi</taxon>
        <taxon>Dikarya</taxon>
        <taxon>Ascomycota</taxon>
        <taxon>Pezizomycotina</taxon>
        <taxon>Dothideomycetes</taxon>
        <taxon>Dothideomycetes incertae sedis</taxon>
        <taxon>Coniosporium</taxon>
    </lineage>
</organism>
<sequence length="292" mass="33373">YMMTIMYYMTLSIWRVHKTTPNKAAFIVFAAVNAIYCSGWDLVMDWSLMDPYARRWPFLRDVLGYKQIWMYYIAIILDPILRFNWIFYAIYAEDVQHSAVLSFFVAFSEICRRGMWMIFRVENEHCTNVGRFRASRDVPLPYDLDDAPTIRPEQHIPSAQPSLDRPGTAPSQASGADVEQGLESGDTTLRRRRTPRNNRTPLMRGLTTVGTIMHMAHAQDFERRRKPELGEGGDDDGSSEDEDADGDGDRRKAEEIDDAEIDTQLDIAKGLVEYQLQADGERNVAASGSARK</sequence>